<organism evidence="1 2">
    <name type="scientific">Glossina morsitans morsitans</name>
    <name type="common">Savannah tsetse fly</name>
    <dbReference type="NCBI Taxonomy" id="37546"/>
    <lineage>
        <taxon>Eukaryota</taxon>
        <taxon>Metazoa</taxon>
        <taxon>Ecdysozoa</taxon>
        <taxon>Arthropoda</taxon>
        <taxon>Hexapoda</taxon>
        <taxon>Insecta</taxon>
        <taxon>Pterygota</taxon>
        <taxon>Neoptera</taxon>
        <taxon>Endopterygota</taxon>
        <taxon>Diptera</taxon>
        <taxon>Brachycera</taxon>
        <taxon>Muscomorpha</taxon>
        <taxon>Hippoboscoidea</taxon>
        <taxon>Glossinidae</taxon>
        <taxon>Glossina</taxon>
    </lineage>
</organism>
<sequence length="125" mass="14427">MMYLFVLGGSYIKSSIVRIMSCDVFIVELYLGVDELRFRTAAPKLWQLDLHLTNGQRVYFSATNVKQITLHLLTTTISPFFTLCQHNAFAKTLLCSEMPTYYTQSTSNKSCQRRKQVEQTENQTL</sequence>
<keyword evidence="2" id="KW-1185">Reference proteome</keyword>
<dbReference type="VEuPathDB" id="VectorBase:GMOY004322"/>
<dbReference type="Proteomes" id="UP000092444">
    <property type="component" value="Unassembled WGS sequence"/>
</dbReference>
<dbReference type="AlphaFoldDB" id="A0A1B0FKJ2"/>
<protein>
    <submittedName>
        <fullName evidence="1">Uncharacterized protein</fullName>
    </submittedName>
</protein>
<reference evidence="1" key="1">
    <citation type="submission" date="2020-05" db="UniProtKB">
        <authorList>
            <consortium name="EnsemblMetazoa"/>
        </authorList>
    </citation>
    <scope>IDENTIFICATION</scope>
    <source>
        <strain evidence="1">Yale</strain>
    </source>
</reference>
<dbReference type="EMBL" id="CCAG010003490">
    <property type="status" value="NOT_ANNOTATED_CDS"/>
    <property type="molecule type" value="Genomic_DNA"/>
</dbReference>
<accession>A0A1B0FKJ2</accession>
<dbReference type="EnsemblMetazoa" id="GMOY004322-RA">
    <property type="protein sequence ID" value="GMOY004322-PA"/>
    <property type="gene ID" value="GMOY004322"/>
</dbReference>
<name>A0A1B0FKJ2_GLOMM</name>
<evidence type="ECO:0000313" key="2">
    <source>
        <dbReference type="Proteomes" id="UP000092444"/>
    </source>
</evidence>
<proteinExistence type="predicted"/>
<evidence type="ECO:0000313" key="1">
    <source>
        <dbReference type="EnsemblMetazoa" id="GMOY004322-PA"/>
    </source>
</evidence>
<dbReference type="STRING" id="37546.A0A1B0FKJ2"/>